<dbReference type="InterPro" id="IPR023296">
    <property type="entry name" value="Glyco_hydro_beta-prop_sf"/>
</dbReference>
<dbReference type="CDD" id="cd08998">
    <property type="entry name" value="GH43_Arb43a-like"/>
    <property type="match status" value="1"/>
</dbReference>
<dbReference type="InterPro" id="IPR036116">
    <property type="entry name" value="FN3_sf"/>
</dbReference>
<reference evidence="11 12" key="1">
    <citation type="submission" date="2015-12" db="EMBL/GenBank/DDBJ databases">
        <title>Complete genome of Lacimicrobium alkaliphilum KCTC 32984.</title>
        <authorList>
            <person name="Kim S.-G."/>
            <person name="Lee Y.-J."/>
        </authorList>
    </citation>
    <scope>NUCLEOTIDE SEQUENCE [LARGE SCALE GENOMIC DNA]</scope>
    <source>
        <strain evidence="11 12">YelD216</strain>
    </source>
</reference>
<gene>
    <name evidence="11" type="ORF">AT746_04295</name>
</gene>
<dbReference type="KEGG" id="lal:AT746_04295"/>
<dbReference type="Gene3D" id="2.60.40.10">
    <property type="entry name" value="Immunoglobulins"/>
    <property type="match status" value="1"/>
</dbReference>
<dbReference type="GO" id="GO:0004553">
    <property type="term" value="F:hydrolase activity, hydrolyzing O-glycosyl compounds"/>
    <property type="evidence" value="ECO:0007669"/>
    <property type="project" value="InterPro"/>
</dbReference>
<feature type="region of interest" description="Disordered" evidence="9">
    <location>
        <begin position="809"/>
        <end position="846"/>
    </location>
</feature>
<feature type="domain" description="Fibronectin type-III" evidence="10">
    <location>
        <begin position="514"/>
        <end position="607"/>
    </location>
</feature>
<proteinExistence type="inferred from homology"/>
<accession>A0A0U2PEF4</accession>
<evidence type="ECO:0000259" key="10">
    <source>
        <dbReference type="PROSITE" id="PS50853"/>
    </source>
</evidence>
<evidence type="ECO:0000256" key="9">
    <source>
        <dbReference type="SAM" id="MobiDB-lite"/>
    </source>
</evidence>
<dbReference type="CDD" id="cd00063">
    <property type="entry name" value="FN3"/>
    <property type="match status" value="1"/>
</dbReference>
<dbReference type="CDD" id="cd00161">
    <property type="entry name" value="beta-trefoil_Ricin-like"/>
    <property type="match status" value="1"/>
</dbReference>
<dbReference type="InterPro" id="IPR013320">
    <property type="entry name" value="ConA-like_dom_sf"/>
</dbReference>
<keyword evidence="12" id="KW-1185">Reference proteome</keyword>
<dbReference type="Gene3D" id="2.60.120.200">
    <property type="match status" value="1"/>
</dbReference>
<comment type="similarity">
    <text evidence="2">Belongs to the glycosyl hydrolase 43 family.</text>
</comment>
<dbReference type="PANTHER" id="PTHR43301">
    <property type="entry name" value="ARABINAN ENDO-1,5-ALPHA-L-ARABINOSIDASE"/>
    <property type="match status" value="1"/>
</dbReference>
<dbReference type="InterPro" id="IPR013783">
    <property type="entry name" value="Ig-like_fold"/>
</dbReference>
<dbReference type="SUPFAM" id="SSF50370">
    <property type="entry name" value="Ricin B-like lectins"/>
    <property type="match status" value="1"/>
</dbReference>
<dbReference type="STRING" id="1526571.AT746_04295"/>
<dbReference type="PROSITE" id="PS51257">
    <property type="entry name" value="PROKAR_LIPOPROTEIN"/>
    <property type="match status" value="1"/>
</dbReference>
<dbReference type="SUPFAM" id="SSF75005">
    <property type="entry name" value="Arabinanase/levansucrase/invertase"/>
    <property type="match status" value="1"/>
</dbReference>
<dbReference type="Pfam" id="PF13385">
    <property type="entry name" value="Laminin_G_3"/>
    <property type="match status" value="1"/>
</dbReference>
<dbReference type="SUPFAM" id="SSF49265">
    <property type="entry name" value="Fibronectin type III"/>
    <property type="match status" value="1"/>
</dbReference>
<feature type="compositionally biased region" description="Low complexity" evidence="9">
    <location>
        <begin position="812"/>
        <end position="831"/>
    </location>
</feature>
<keyword evidence="6" id="KW-0326">Glycosidase</keyword>
<evidence type="ECO:0000256" key="5">
    <source>
        <dbReference type="ARBA" id="ARBA00023157"/>
    </source>
</evidence>
<dbReference type="SUPFAM" id="SSF49899">
    <property type="entry name" value="Concanavalin A-like lectins/glucanases"/>
    <property type="match status" value="1"/>
</dbReference>
<evidence type="ECO:0000313" key="12">
    <source>
        <dbReference type="Proteomes" id="UP000068447"/>
    </source>
</evidence>
<keyword evidence="3" id="KW-0732">Signal</keyword>
<dbReference type="InterPro" id="IPR035992">
    <property type="entry name" value="Ricin_B-like_lectins"/>
</dbReference>
<feature type="site" description="Important for catalytic activity, responsible for pKa modulation of the active site Glu and correct orientation of both the proton donor and substrate" evidence="8">
    <location>
        <position position="163"/>
    </location>
</feature>
<dbReference type="EMBL" id="CP013650">
    <property type="protein sequence ID" value="ALS97565.1"/>
    <property type="molecule type" value="Genomic_DNA"/>
</dbReference>
<feature type="compositionally biased region" description="Gly residues" evidence="9">
    <location>
        <begin position="832"/>
        <end position="846"/>
    </location>
</feature>
<evidence type="ECO:0000256" key="2">
    <source>
        <dbReference type="ARBA" id="ARBA00009865"/>
    </source>
</evidence>
<feature type="active site" description="Proton donor" evidence="7">
    <location>
        <position position="216"/>
    </location>
</feature>
<evidence type="ECO:0000313" key="11">
    <source>
        <dbReference type="EMBL" id="ALS97565.1"/>
    </source>
</evidence>
<feature type="active site" description="Proton acceptor" evidence="7">
    <location>
        <position position="37"/>
    </location>
</feature>
<dbReference type="SMART" id="SM00560">
    <property type="entry name" value="LamGL"/>
    <property type="match status" value="1"/>
</dbReference>
<evidence type="ECO:0000256" key="6">
    <source>
        <dbReference type="ARBA" id="ARBA00023295"/>
    </source>
</evidence>
<evidence type="ECO:0000256" key="1">
    <source>
        <dbReference type="ARBA" id="ARBA00004834"/>
    </source>
</evidence>
<dbReference type="Proteomes" id="UP000068447">
    <property type="component" value="Chromosome"/>
</dbReference>
<evidence type="ECO:0000256" key="8">
    <source>
        <dbReference type="PIRSR" id="PIRSR606710-2"/>
    </source>
</evidence>
<keyword evidence="4" id="KW-0378">Hydrolase</keyword>
<protein>
    <recommendedName>
        <fullName evidence="10">Fibronectin type-III domain-containing protein</fullName>
    </recommendedName>
</protein>
<dbReference type="InterPro" id="IPR006710">
    <property type="entry name" value="Glyco_hydro_43"/>
</dbReference>
<dbReference type="Gene3D" id="2.80.10.50">
    <property type="match status" value="2"/>
</dbReference>
<organism evidence="11 12">
    <name type="scientific">Lacimicrobium alkaliphilum</name>
    <dbReference type="NCBI Taxonomy" id="1526571"/>
    <lineage>
        <taxon>Bacteria</taxon>
        <taxon>Pseudomonadati</taxon>
        <taxon>Pseudomonadota</taxon>
        <taxon>Gammaproteobacteria</taxon>
        <taxon>Alteromonadales</taxon>
        <taxon>Alteromonadaceae</taxon>
        <taxon>Lacimicrobium</taxon>
    </lineage>
</organism>
<evidence type="ECO:0000256" key="7">
    <source>
        <dbReference type="PIRSR" id="PIRSR606710-1"/>
    </source>
</evidence>
<keyword evidence="5" id="KW-1015">Disulfide bond</keyword>
<dbReference type="InterPro" id="IPR006558">
    <property type="entry name" value="LamG-like"/>
</dbReference>
<name>A0A0U2PEF4_9ALTE</name>
<comment type="pathway">
    <text evidence="1">Glycan metabolism; L-arabinan degradation.</text>
</comment>
<dbReference type="GO" id="GO:0005975">
    <property type="term" value="P:carbohydrate metabolic process"/>
    <property type="evidence" value="ECO:0007669"/>
    <property type="project" value="InterPro"/>
</dbReference>
<dbReference type="AlphaFoldDB" id="A0A0U2PEF4"/>
<dbReference type="RefSeq" id="WP_062476905.1">
    <property type="nucleotide sequence ID" value="NZ_CP013650.1"/>
</dbReference>
<sequence length="876" mass="94453">MTLSKTSLLAVLLMLGCYLLPASVLAINLYHEDQMHDPSSIEEDDGVYWTFGTGNGVAAKRSTDLITWEVVDPVFADGNWPQWIDEQTPDFDGTFWAPDLIQFEGQYWLYYTVPCGSPGCNTTAIGVASTPSLNDPSWTDHGMVVSDDTEPPSSAGEKIGTIDAGLFKDANGDIWMAYGTHFGGIHLRPIDPATGKRLNEDRWAIIGNNGQWNEFEAAAIEYINGYYYAFATLGACCDGKDSSYHIVMGRSTSPTGPYLDKNGRDMWNYGGTPVLVSEGNKLAPGHYGYFNNNGQNIISLHYYDGTTESGWPARIDLREMSFDADGWPVFTRDFSIEGGEAPTPVTANLEDGGTYTITAKHSGKPIQTRSDTGSCSALSEGNNVTQAADDGSLCQQWVARRARDKNGNATDYSQHYWTFHPAGNTGFAIDNTNFSIVDGNNIHIWSAASVEAQQFRLVDQDNGYYEILNRASSKPLNVEDGSTADGANVEQWRSEGRDNQQFAFTQIESGDSTAPEAPTGVTATAGDTEIRLSWDDNSEADMGSYNVYRSGAAGNGYSLIETGITQSRYVDRNLNNGISYSYVIQAADSGYNLSENSSEVSATPQALGPRLVAHYEFEDNTDDTTGFNHGTTSGSPSFVTGQSGQAIEFNGAGDLVNLNPEAAHHSDITIATWVNWNGGANWQRIFDFGHDVDRYFMLTPSTGSGNMRFAITLHGPAEEQAVETAKLPTGKWVHVAVTLADNTATLYVDGEAVASNDSIVNNPMDILSADNQIGQSQFTGDPAFNGLLDDFRIYNYALSSEEVAEVCGGCQSSDDGNSGDDNSGDGSTGDTPVGGGPDNSESDGGGGTTGWLSLIALLGLLYARLCGPVTTRCRWR</sequence>
<dbReference type="Pfam" id="PF14200">
    <property type="entry name" value="RicinB_lectin_2"/>
    <property type="match status" value="1"/>
</dbReference>
<dbReference type="PROSITE" id="PS50853">
    <property type="entry name" value="FN3"/>
    <property type="match status" value="1"/>
</dbReference>
<dbReference type="InterPro" id="IPR050727">
    <property type="entry name" value="GH43_arabinanases"/>
</dbReference>
<dbReference type="OrthoDB" id="9801455at2"/>
<dbReference type="InterPro" id="IPR003961">
    <property type="entry name" value="FN3_dom"/>
</dbReference>
<dbReference type="Gene3D" id="2.115.10.20">
    <property type="entry name" value="Glycosyl hydrolase domain, family 43"/>
    <property type="match status" value="1"/>
</dbReference>
<evidence type="ECO:0000256" key="4">
    <source>
        <dbReference type="ARBA" id="ARBA00022801"/>
    </source>
</evidence>
<dbReference type="Pfam" id="PF04616">
    <property type="entry name" value="Glyco_hydro_43"/>
    <property type="match status" value="1"/>
</dbReference>
<dbReference type="InterPro" id="IPR000772">
    <property type="entry name" value="Ricin_B_lectin"/>
</dbReference>
<evidence type="ECO:0000256" key="3">
    <source>
        <dbReference type="ARBA" id="ARBA00022729"/>
    </source>
</evidence>
<dbReference type="PANTHER" id="PTHR43301:SF3">
    <property type="entry name" value="ARABINAN ENDO-1,5-ALPHA-L-ARABINOSIDASE A-RELATED"/>
    <property type="match status" value="1"/>
</dbReference>